<accession>A0A0E9X3E5</accession>
<protein>
    <submittedName>
        <fullName evidence="1">Uncharacterized protein</fullName>
    </submittedName>
</protein>
<reference evidence="1" key="1">
    <citation type="submission" date="2014-11" db="EMBL/GenBank/DDBJ databases">
        <authorList>
            <person name="Amaro Gonzalez C."/>
        </authorList>
    </citation>
    <scope>NUCLEOTIDE SEQUENCE</scope>
</reference>
<name>A0A0E9X3E5_ANGAN</name>
<proteinExistence type="predicted"/>
<dbReference type="AlphaFoldDB" id="A0A0E9X3E5"/>
<reference evidence="1" key="2">
    <citation type="journal article" date="2015" name="Fish Shellfish Immunol.">
        <title>Early steps in the European eel (Anguilla anguilla)-Vibrio vulnificus interaction in the gills: Role of the RtxA13 toxin.</title>
        <authorList>
            <person name="Callol A."/>
            <person name="Pajuelo D."/>
            <person name="Ebbesson L."/>
            <person name="Teles M."/>
            <person name="MacKenzie S."/>
            <person name="Amaro C."/>
        </authorList>
    </citation>
    <scope>NUCLEOTIDE SEQUENCE</scope>
</reference>
<sequence length="85" mass="9681">MISFFFFKKYFHCNYISQTASHRCLVLGCRDLGISGLPHWAWGVAEFGVRSSLPQNRRAWCSLTDWSASVKTTLRMCTVACLDLS</sequence>
<evidence type="ECO:0000313" key="1">
    <source>
        <dbReference type="EMBL" id="JAH96996.1"/>
    </source>
</evidence>
<dbReference type="EMBL" id="GBXM01011581">
    <property type="protein sequence ID" value="JAH96996.1"/>
    <property type="molecule type" value="Transcribed_RNA"/>
</dbReference>
<organism evidence="1">
    <name type="scientific">Anguilla anguilla</name>
    <name type="common">European freshwater eel</name>
    <name type="synonym">Muraena anguilla</name>
    <dbReference type="NCBI Taxonomy" id="7936"/>
    <lineage>
        <taxon>Eukaryota</taxon>
        <taxon>Metazoa</taxon>
        <taxon>Chordata</taxon>
        <taxon>Craniata</taxon>
        <taxon>Vertebrata</taxon>
        <taxon>Euteleostomi</taxon>
        <taxon>Actinopterygii</taxon>
        <taxon>Neopterygii</taxon>
        <taxon>Teleostei</taxon>
        <taxon>Anguilliformes</taxon>
        <taxon>Anguillidae</taxon>
        <taxon>Anguilla</taxon>
    </lineage>
</organism>